<feature type="transmembrane region" description="Helical" evidence="2">
    <location>
        <begin position="66"/>
        <end position="84"/>
    </location>
</feature>
<comment type="caution">
    <text evidence="3">The sequence shown here is derived from an EMBL/GenBank/DDBJ whole genome shotgun (WGS) entry which is preliminary data.</text>
</comment>
<proteinExistence type="predicted"/>
<name>A0A9X4NM09_9BURK</name>
<dbReference type="OrthoDB" id="8810882at2"/>
<dbReference type="RefSeq" id="WP_068169543.1">
    <property type="nucleotide sequence ID" value="NZ_AOGK01000001.1"/>
</dbReference>
<keyword evidence="2" id="KW-0812">Transmembrane</keyword>
<organism evidence="3 4">
    <name type="scientific">Hydrogenophaga taeniospiralis CCUG 15921</name>
    <dbReference type="NCBI Taxonomy" id="1281780"/>
    <lineage>
        <taxon>Bacteria</taxon>
        <taxon>Pseudomonadati</taxon>
        <taxon>Pseudomonadota</taxon>
        <taxon>Betaproteobacteria</taxon>
        <taxon>Burkholderiales</taxon>
        <taxon>Comamonadaceae</taxon>
        <taxon>Hydrogenophaga</taxon>
    </lineage>
</organism>
<keyword evidence="2" id="KW-0472">Membrane</keyword>
<keyword evidence="4" id="KW-1185">Reference proteome</keyword>
<feature type="region of interest" description="Disordered" evidence="1">
    <location>
        <begin position="92"/>
        <end position="121"/>
    </location>
</feature>
<evidence type="ECO:0000256" key="1">
    <source>
        <dbReference type="SAM" id="MobiDB-lite"/>
    </source>
</evidence>
<feature type="transmembrane region" description="Helical" evidence="2">
    <location>
        <begin position="122"/>
        <end position="144"/>
    </location>
</feature>
<feature type="transmembrane region" description="Helical" evidence="2">
    <location>
        <begin position="39"/>
        <end position="59"/>
    </location>
</feature>
<dbReference type="Proteomes" id="UP001152876">
    <property type="component" value="Unassembled WGS sequence"/>
</dbReference>
<sequence length="155" mass="16930">MLTQIEWWGGLIFVLGALTYRMVMGALEKKDEGIPWYRLQMHAFYLLPAVVLAGYFYPLERIALQYAYLAALGAALVVVVVMLVQEVTGDADNNDEKDKGGKRGEGGAAKQTEEGDDEDPGWLMSVVGATVLYSPVLVACGLGCSKAWPMVQRLV</sequence>
<evidence type="ECO:0000256" key="2">
    <source>
        <dbReference type="SAM" id="Phobius"/>
    </source>
</evidence>
<feature type="transmembrane region" description="Helical" evidence="2">
    <location>
        <begin position="7"/>
        <end position="27"/>
    </location>
</feature>
<accession>A0A9X4NM09</accession>
<keyword evidence="2" id="KW-1133">Transmembrane helix</keyword>
<dbReference type="EMBL" id="AOGK01000001">
    <property type="protein sequence ID" value="MDG5973613.1"/>
    <property type="molecule type" value="Genomic_DNA"/>
</dbReference>
<reference evidence="3" key="1">
    <citation type="submission" date="2013-01" db="EMBL/GenBank/DDBJ databases">
        <title>Genome draft of Hydrogenophaga taeniospiralis 2K1.</title>
        <authorList>
            <person name="Gomila M."/>
            <person name="Lalucat J."/>
        </authorList>
    </citation>
    <scope>NUCLEOTIDE SEQUENCE</scope>
    <source>
        <strain evidence="3">CCUG 15921</strain>
    </source>
</reference>
<dbReference type="AlphaFoldDB" id="A0A9X4NM09"/>
<gene>
    <name evidence="3" type="ORF">H010_00020</name>
</gene>
<evidence type="ECO:0000313" key="4">
    <source>
        <dbReference type="Proteomes" id="UP001152876"/>
    </source>
</evidence>
<feature type="compositionally biased region" description="Basic and acidic residues" evidence="1">
    <location>
        <begin position="94"/>
        <end position="105"/>
    </location>
</feature>
<evidence type="ECO:0000313" key="3">
    <source>
        <dbReference type="EMBL" id="MDG5973613.1"/>
    </source>
</evidence>
<protein>
    <submittedName>
        <fullName evidence="3">Uncharacterized protein</fullName>
    </submittedName>
</protein>